<gene>
    <name evidence="1" type="ORF">EQM13_01405</name>
</gene>
<accession>A0A410Q8L7</accession>
<dbReference type="EMBL" id="CP035282">
    <property type="protein sequence ID" value="QAT60323.1"/>
    <property type="molecule type" value="Genomic_DNA"/>
</dbReference>
<keyword evidence="2" id="KW-1185">Reference proteome</keyword>
<evidence type="ECO:0000313" key="1">
    <source>
        <dbReference type="EMBL" id="QAT60323.1"/>
    </source>
</evidence>
<name>A0A410Q8L7_9FIRM</name>
<dbReference type="OrthoDB" id="2004152at2"/>
<dbReference type="KEGG" id="spoa:EQM13_01405"/>
<dbReference type="Gene3D" id="1.10.10.10">
    <property type="entry name" value="Winged helix-like DNA-binding domain superfamily/Winged helix DNA-binding domain"/>
    <property type="match status" value="1"/>
</dbReference>
<protein>
    <recommendedName>
        <fullName evidence="3">Helix-turn-helix domain-containing protein</fullName>
    </recommendedName>
</protein>
<dbReference type="AlphaFoldDB" id="A0A410Q8L7"/>
<dbReference type="Pfam" id="PF13730">
    <property type="entry name" value="HTH_36"/>
    <property type="match status" value="1"/>
</dbReference>
<sequence>MMGNKFQAKIIKIEQESDGYRIFHQNKEKVVDSYKLHYGLLNFTINEQYNINRRGFYTAVYIEDSVIFSEELSLTEKLTYILVKSFCNTQKTAFPSIEYLSKTSGHSHTTLVEAIDGLTKKECISAARRRKRPDDKRYLNNIYTFDKTGSQYKTYVPLNIVFAKGLNIRAKMLYVFLLAKVKNGYMVVLPKKELKKFLGIKSWKTVSNHIKTLHRLGFIYTFCNGTKEVEREKSICFLIRRICPKELVITDEDWDVLEVI</sequence>
<evidence type="ECO:0000313" key="2">
    <source>
        <dbReference type="Proteomes" id="UP000287969"/>
    </source>
</evidence>
<dbReference type="InterPro" id="IPR036388">
    <property type="entry name" value="WH-like_DNA-bd_sf"/>
</dbReference>
<organism evidence="1 2">
    <name type="scientific">Acidilutibacter cellobiosedens</name>
    <dbReference type="NCBI Taxonomy" id="2507161"/>
    <lineage>
        <taxon>Bacteria</taxon>
        <taxon>Bacillati</taxon>
        <taxon>Bacillota</taxon>
        <taxon>Tissierellia</taxon>
        <taxon>Tissierellales</taxon>
        <taxon>Acidilutibacteraceae</taxon>
        <taxon>Acidilutibacter</taxon>
    </lineage>
</organism>
<evidence type="ECO:0008006" key="3">
    <source>
        <dbReference type="Google" id="ProtNLM"/>
    </source>
</evidence>
<reference evidence="2" key="1">
    <citation type="submission" date="2019-01" db="EMBL/GenBank/DDBJ databases">
        <title>Draft genomes of a novel of Sporanaerobacter strains.</title>
        <authorList>
            <person name="Ma S."/>
        </authorList>
    </citation>
    <scope>NUCLEOTIDE SEQUENCE [LARGE SCALE GENOMIC DNA]</scope>
    <source>
        <strain evidence="2">NJN-17</strain>
    </source>
</reference>
<proteinExistence type="predicted"/>
<dbReference type="Proteomes" id="UP000287969">
    <property type="component" value="Chromosome"/>
</dbReference>